<evidence type="ECO:0000259" key="2">
    <source>
        <dbReference type="Pfam" id="PF15288"/>
    </source>
</evidence>
<feature type="compositionally biased region" description="Basic residues" evidence="1">
    <location>
        <begin position="176"/>
        <end position="206"/>
    </location>
</feature>
<protein>
    <submittedName>
        <fullName evidence="3">Putative retinitis pigmentosa 9 protein</fullName>
    </submittedName>
</protein>
<name>A0A0K8RLG6_IXORI</name>
<dbReference type="AlphaFoldDB" id="A0A0K8RLG6"/>
<reference evidence="3" key="1">
    <citation type="submission" date="2012-12" db="EMBL/GenBank/DDBJ databases">
        <title>Identification and characterization of a phenylalanine ammonia-lyase gene family in Isatis indigotica Fort.</title>
        <authorList>
            <person name="Liu Q."/>
            <person name="Chen J."/>
            <person name="Zhou X."/>
            <person name="Di P."/>
            <person name="Xiao Y."/>
            <person name="Xuan H."/>
            <person name="Zhang L."/>
            <person name="Chen W."/>
        </authorList>
    </citation>
    <scope>NUCLEOTIDE SEQUENCE</scope>
    <source>
        <tissue evidence="3">Salivary gland</tissue>
    </source>
</reference>
<dbReference type="Pfam" id="PF15288">
    <property type="entry name" value="zf-CCHC_6"/>
    <property type="match status" value="1"/>
</dbReference>
<dbReference type="GO" id="GO:0008380">
    <property type="term" value="P:RNA splicing"/>
    <property type="evidence" value="ECO:0007669"/>
    <property type="project" value="InterPro"/>
</dbReference>
<dbReference type="EMBL" id="GADI01002085">
    <property type="protein sequence ID" value="JAA71723.1"/>
    <property type="molecule type" value="mRNA"/>
</dbReference>
<proteinExistence type="evidence at transcript level"/>
<feature type="region of interest" description="Disordered" evidence="1">
    <location>
        <begin position="47"/>
        <end position="70"/>
    </location>
</feature>
<feature type="compositionally biased region" description="Basic and acidic residues" evidence="1">
    <location>
        <begin position="7"/>
        <end position="28"/>
    </location>
</feature>
<dbReference type="PANTHER" id="PTHR35252:SF1">
    <property type="entry name" value="RETINITIS PIGMENTOSA 9 PROTEIN"/>
    <property type="match status" value="1"/>
</dbReference>
<sequence>MSPFKSSRRETGVDKSRAKDSGRKDHRVVDKIQELKHFDTFYGQAPPGLIQEEKENPEDCIPDRPENKSAREFLSKAPTKGLWMPLGKEVKVMKCWRCKAYGHRTGDKECPMFLSGNSASEQFRFVHEDPMHEFLKESKEDEKQERIRQLQALLEESTDSDSSTSSSSSDSQTETKKRRHKHTHSKHKSKKKQKRHHKSKKKQKKK</sequence>
<accession>A0A0K8RLG6</accession>
<feature type="compositionally biased region" description="Basic and acidic residues" evidence="1">
    <location>
        <begin position="136"/>
        <end position="148"/>
    </location>
</feature>
<dbReference type="PANTHER" id="PTHR35252">
    <property type="entry name" value="RETINITIS PIGMENTOSA 9 PROTEIN"/>
    <property type="match status" value="1"/>
</dbReference>
<evidence type="ECO:0000256" key="1">
    <source>
        <dbReference type="SAM" id="MobiDB-lite"/>
    </source>
</evidence>
<feature type="domain" description="Zinc knuckle" evidence="2">
    <location>
        <begin position="93"/>
        <end position="112"/>
    </location>
</feature>
<evidence type="ECO:0000313" key="3">
    <source>
        <dbReference type="EMBL" id="JAA71723.1"/>
    </source>
</evidence>
<dbReference type="InterPro" id="IPR034585">
    <property type="entry name" value="PAP-1"/>
</dbReference>
<organism evidence="3">
    <name type="scientific">Ixodes ricinus</name>
    <name type="common">Common tick</name>
    <name type="synonym">Acarus ricinus</name>
    <dbReference type="NCBI Taxonomy" id="34613"/>
    <lineage>
        <taxon>Eukaryota</taxon>
        <taxon>Metazoa</taxon>
        <taxon>Ecdysozoa</taxon>
        <taxon>Arthropoda</taxon>
        <taxon>Chelicerata</taxon>
        <taxon>Arachnida</taxon>
        <taxon>Acari</taxon>
        <taxon>Parasitiformes</taxon>
        <taxon>Ixodida</taxon>
        <taxon>Ixodoidea</taxon>
        <taxon>Ixodidae</taxon>
        <taxon>Ixodinae</taxon>
        <taxon>Ixodes</taxon>
    </lineage>
</organism>
<dbReference type="InterPro" id="IPR041670">
    <property type="entry name" value="Znf-CCHC_6"/>
</dbReference>
<feature type="region of interest" description="Disordered" evidence="1">
    <location>
        <begin position="1"/>
        <end position="28"/>
    </location>
</feature>
<feature type="region of interest" description="Disordered" evidence="1">
    <location>
        <begin position="136"/>
        <end position="206"/>
    </location>
</feature>
<feature type="compositionally biased region" description="Basic and acidic residues" evidence="1">
    <location>
        <begin position="61"/>
        <end position="70"/>
    </location>
</feature>
<feature type="compositionally biased region" description="Low complexity" evidence="1">
    <location>
        <begin position="160"/>
        <end position="171"/>
    </location>
</feature>